<evidence type="ECO:0000256" key="2">
    <source>
        <dbReference type="ARBA" id="ARBA00006375"/>
    </source>
</evidence>
<evidence type="ECO:0000256" key="5">
    <source>
        <dbReference type="ARBA" id="ARBA00022989"/>
    </source>
</evidence>
<comment type="similarity">
    <text evidence="2 9">Belongs to the mitochondrial carrier (TC 2.A.29) family.</text>
</comment>
<comment type="subcellular location">
    <subcellularLocation>
        <location evidence="1">Mitochondrion membrane</location>
        <topology evidence="1">Multi-pass membrane protein</topology>
    </subcellularLocation>
</comment>
<dbReference type="Proteomes" id="UP001472866">
    <property type="component" value="Chromosome 19"/>
</dbReference>
<gene>
    <name evidence="10" type="ORF">HKI87_19g89140</name>
</gene>
<dbReference type="GO" id="GO:0031966">
    <property type="term" value="C:mitochondrial membrane"/>
    <property type="evidence" value="ECO:0007669"/>
    <property type="project" value="UniProtKB-SubCell"/>
</dbReference>
<protein>
    <submittedName>
        <fullName evidence="10">Mitoferrin</fullName>
    </submittedName>
</protein>
<keyword evidence="11" id="KW-1185">Reference proteome</keyword>
<keyword evidence="4 8" id="KW-0812">Transmembrane</keyword>
<evidence type="ECO:0000256" key="8">
    <source>
        <dbReference type="PROSITE-ProRule" id="PRU00282"/>
    </source>
</evidence>
<evidence type="ECO:0000256" key="3">
    <source>
        <dbReference type="ARBA" id="ARBA00022448"/>
    </source>
</evidence>
<evidence type="ECO:0000256" key="6">
    <source>
        <dbReference type="ARBA" id="ARBA00023128"/>
    </source>
</evidence>
<dbReference type="Gene3D" id="1.50.40.10">
    <property type="entry name" value="Mitochondrial carrier domain"/>
    <property type="match status" value="1"/>
</dbReference>
<evidence type="ECO:0000256" key="4">
    <source>
        <dbReference type="ARBA" id="ARBA00022692"/>
    </source>
</evidence>
<evidence type="ECO:0000256" key="7">
    <source>
        <dbReference type="ARBA" id="ARBA00023136"/>
    </source>
</evidence>
<keyword evidence="6" id="KW-0496">Mitochondrion</keyword>
<keyword evidence="5" id="KW-1133">Transmembrane helix</keyword>
<keyword evidence="7 8" id="KW-0472">Membrane</keyword>
<reference evidence="10 11" key="1">
    <citation type="submission" date="2024-03" db="EMBL/GenBank/DDBJ databases">
        <title>Complete genome sequence of the green alga Chloropicon roscoffensis RCC1871.</title>
        <authorList>
            <person name="Lemieux C."/>
            <person name="Pombert J.-F."/>
            <person name="Otis C."/>
            <person name="Turmel M."/>
        </authorList>
    </citation>
    <scope>NUCLEOTIDE SEQUENCE [LARGE SCALE GENOMIC DNA]</scope>
    <source>
        <strain evidence="10 11">RCC1871</strain>
    </source>
</reference>
<keyword evidence="3 9" id="KW-0813">Transport</keyword>
<dbReference type="AlphaFoldDB" id="A0AAX4PPC3"/>
<dbReference type="PROSITE" id="PS50920">
    <property type="entry name" value="SOLCAR"/>
    <property type="match status" value="3"/>
</dbReference>
<dbReference type="GO" id="GO:0005381">
    <property type="term" value="F:iron ion transmembrane transporter activity"/>
    <property type="evidence" value="ECO:0007669"/>
    <property type="project" value="UniProtKB-ARBA"/>
</dbReference>
<name>A0AAX4PPC3_9CHLO</name>
<evidence type="ECO:0000313" key="11">
    <source>
        <dbReference type="Proteomes" id="UP001472866"/>
    </source>
</evidence>
<dbReference type="InterPro" id="IPR023395">
    <property type="entry name" value="MCP_dom_sf"/>
</dbReference>
<evidence type="ECO:0000256" key="1">
    <source>
        <dbReference type="ARBA" id="ARBA00004225"/>
    </source>
</evidence>
<dbReference type="PANTHER" id="PTHR45758">
    <property type="entry name" value="MITOFERRIN-1-RELATED"/>
    <property type="match status" value="1"/>
</dbReference>
<feature type="repeat" description="Solcar" evidence="8">
    <location>
        <begin position="118"/>
        <end position="210"/>
    </location>
</feature>
<sequence length="317" mass="34185">MTARGEEGGGLGRVAFGAVGGAMADVVPRLVTYPLETLKSRSIVTPVLNKQLSKNKDPAQLPKPRLAWRETLSRTYQTLGLWRGFFPGVHVALLGTIPGSAAYFFGYEVGKMATAGHSPAVQGAVSGVAAQLIANVFHTPIDNVKERAQVQESVVRAGGQKRVYSTSELVRRVAREEGLGAFMRGYWRGNLLWMPWSVLYVSGYEHLKRSTAEGVWTPFEDSEDSRTLRLGACSAASSAAACVLTHPIDVLKTRMQALPAGLVPGNGLGLATEVRRLLRAEGVSGLFAGLPFRVAQLSPATVMTWMIYEKLAERFAG</sequence>
<evidence type="ECO:0000313" key="10">
    <source>
        <dbReference type="EMBL" id="WZN67339.1"/>
    </source>
</evidence>
<dbReference type="InterPro" id="IPR018108">
    <property type="entry name" value="MCP_transmembrane"/>
</dbReference>
<organism evidence="10 11">
    <name type="scientific">Chloropicon roscoffensis</name>
    <dbReference type="NCBI Taxonomy" id="1461544"/>
    <lineage>
        <taxon>Eukaryota</taxon>
        <taxon>Viridiplantae</taxon>
        <taxon>Chlorophyta</taxon>
        <taxon>Chloropicophyceae</taxon>
        <taxon>Chloropicales</taxon>
        <taxon>Chloropicaceae</taxon>
        <taxon>Chloropicon</taxon>
    </lineage>
</organism>
<evidence type="ECO:0000256" key="9">
    <source>
        <dbReference type="RuleBase" id="RU000488"/>
    </source>
</evidence>
<feature type="repeat" description="Solcar" evidence="8">
    <location>
        <begin position="225"/>
        <end position="314"/>
    </location>
</feature>
<dbReference type="EMBL" id="CP151519">
    <property type="protein sequence ID" value="WZN67339.1"/>
    <property type="molecule type" value="Genomic_DNA"/>
</dbReference>
<dbReference type="SUPFAM" id="SSF103506">
    <property type="entry name" value="Mitochondrial carrier"/>
    <property type="match status" value="1"/>
</dbReference>
<feature type="repeat" description="Solcar" evidence="8">
    <location>
        <begin position="12"/>
        <end position="113"/>
    </location>
</feature>
<dbReference type="Pfam" id="PF00153">
    <property type="entry name" value="Mito_carr"/>
    <property type="match status" value="3"/>
</dbReference>
<accession>A0AAX4PPC3</accession>
<proteinExistence type="inferred from homology"/>